<protein>
    <submittedName>
        <fullName evidence="2">DUF820</fullName>
    </submittedName>
</protein>
<dbReference type="Proteomes" id="UP000663722">
    <property type="component" value="Chromosome"/>
</dbReference>
<evidence type="ECO:0000313" key="3">
    <source>
        <dbReference type="Proteomes" id="UP000663722"/>
    </source>
</evidence>
<dbReference type="PANTHER" id="PTHR34107:SF4">
    <property type="entry name" value="SLL1222 PROTEIN"/>
    <property type="match status" value="1"/>
</dbReference>
<dbReference type="EMBL" id="CP061800">
    <property type="protein sequence ID" value="QTA87932.1"/>
    <property type="molecule type" value="Genomic_DNA"/>
</dbReference>
<dbReference type="RefSeq" id="WP_207682927.1">
    <property type="nucleotide sequence ID" value="NZ_CP061800.1"/>
</dbReference>
<proteinExistence type="predicted"/>
<dbReference type="InterPro" id="IPR012296">
    <property type="entry name" value="Nuclease_put_TT1808"/>
</dbReference>
<sequence>MNWQEICSYPNLQNLPFKIELNQQGQIIMSPAKLYHGAFQSEISYLIKRLQHHGKIVVECAVRTKHGTKVADVAWFSQERWEQVKDEFESPVAPEICVEIVSESNTREELFHKKRLYFEKGAREFWLCEKNGKMKFHDHRKGEISASLLVPEFPEMIEI</sequence>
<dbReference type="Gene3D" id="3.90.1570.10">
    <property type="entry name" value="tt1808, chain A"/>
    <property type="match status" value="1"/>
</dbReference>
<dbReference type="InterPro" id="IPR008538">
    <property type="entry name" value="Uma2"/>
</dbReference>
<accession>A0A975BMF1</accession>
<dbReference type="AlphaFoldDB" id="A0A975BMF1"/>
<name>A0A975BMF1_9BACT</name>
<organism evidence="2 3">
    <name type="scientific">Desulfonema magnum</name>
    <dbReference type="NCBI Taxonomy" id="45655"/>
    <lineage>
        <taxon>Bacteria</taxon>
        <taxon>Pseudomonadati</taxon>
        <taxon>Thermodesulfobacteriota</taxon>
        <taxon>Desulfobacteria</taxon>
        <taxon>Desulfobacterales</taxon>
        <taxon>Desulfococcaceae</taxon>
        <taxon>Desulfonema</taxon>
    </lineage>
</organism>
<dbReference type="KEGG" id="dmm:dnm_039710"/>
<dbReference type="SUPFAM" id="SSF52980">
    <property type="entry name" value="Restriction endonuclease-like"/>
    <property type="match status" value="1"/>
</dbReference>
<dbReference type="Pfam" id="PF05685">
    <property type="entry name" value="Uma2"/>
    <property type="match status" value="1"/>
</dbReference>
<evidence type="ECO:0000313" key="2">
    <source>
        <dbReference type="EMBL" id="QTA87932.1"/>
    </source>
</evidence>
<keyword evidence="3" id="KW-1185">Reference proteome</keyword>
<feature type="domain" description="Putative restriction endonuclease" evidence="1">
    <location>
        <begin position="4"/>
        <end position="130"/>
    </location>
</feature>
<dbReference type="InterPro" id="IPR011335">
    <property type="entry name" value="Restrct_endonuc-II-like"/>
</dbReference>
<reference evidence="2" key="1">
    <citation type="journal article" date="2021" name="Microb. Physiol.">
        <title>Proteogenomic Insights into the Physiology of Marine, Sulfate-Reducing, Filamentous Desulfonema limicola and Desulfonema magnum.</title>
        <authorList>
            <person name="Schnaars V."/>
            <person name="Wohlbrand L."/>
            <person name="Scheve S."/>
            <person name="Hinrichs C."/>
            <person name="Reinhardt R."/>
            <person name="Rabus R."/>
        </authorList>
    </citation>
    <scope>NUCLEOTIDE SEQUENCE</scope>
    <source>
        <strain evidence="2">4be13</strain>
    </source>
</reference>
<evidence type="ECO:0000259" key="1">
    <source>
        <dbReference type="Pfam" id="PF05685"/>
    </source>
</evidence>
<dbReference type="CDD" id="cd06260">
    <property type="entry name" value="DUF820-like"/>
    <property type="match status" value="1"/>
</dbReference>
<dbReference type="PANTHER" id="PTHR34107">
    <property type="entry name" value="SLL0198 PROTEIN-RELATED"/>
    <property type="match status" value="1"/>
</dbReference>
<gene>
    <name evidence="2" type="ORF">dnm_039710</name>
</gene>